<feature type="compositionally biased region" description="Low complexity" evidence="2">
    <location>
        <begin position="847"/>
        <end position="897"/>
    </location>
</feature>
<accession>A0A1Q9EFC4</accession>
<feature type="region of interest" description="Disordered" evidence="2">
    <location>
        <begin position="191"/>
        <end position="218"/>
    </location>
</feature>
<gene>
    <name evidence="3" type="ORF">AK812_SmicGene10631</name>
</gene>
<feature type="coiled-coil region" evidence="1">
    <location>
        <begin position="572"/>
        <end position="599"/>
    </location>
</feature>
<feature type="compositionally biased region" description="Low complexity" evidence="2">
    <location>
        <begin position="750"/>
        <end position="765"/>
    </location>
</feature>
<feature type="compositionally biased region" description="Polar residues" evidence="2">
    <location>
        <begin position="623"/>
        <end position="635"/>
    </location>
</feature>
<feature type="region of interest" description="Disordered" evidence="2">
    <location>
        <begin position="618"/>
        <end position="646"/>
    </location>
</feature>
<feature type="compositionally biased region" description="Basic and acidic residues" evidence="2">
    <location>
        <begin position="1051"/>
        <end position="1060"/>
    </location>
</feature>
<dbReference type="OrthoDB" id="438756at2759"/>
<evidence type="ECO:0000256" key="2">
    <source>
        <dbReference type="SAM" id="MobiDB-lite"/>
    </source>
</evidence>
<name>A0A1Q9EFC4_SYMMI</name>
<feature type="compositionally biased region" description="Low complexity" evidence="2">
    <location>
        <begin position="777"/>
        <end position="792"/>
    </location>
</feature>
<feature type="compositionally biased region" description="Low complexity" evidence="2">
    <location>
        <begin position="930"/>
        <end position="945"/>
    </location>
</feature>
<evidence type="ECO:0000256" key="1">
    <source>
        <dbReference type="SAM" id="Coils"/>
    </source>
</evidence>
<feature type="region of interest" description="Disordered" evidence="2">
    <location>
        <begin position="693"/>
        <end position="968"/>
    </location>
</feature>
<sequence>MQGGPDRDLAVVLKLRVHMQLLSPGQSFRFLAVPMVLTRQRWRLEHHVDFYAAYFATFGTDIPWMSTHQEVLTVLAKRYAVWPPKTKSKILRDWACNEGSVIRTAAAHMLLLAKRSVGSRSSKIGTLKEIIRQTILDEGLGNPEDALEAAVGAIESEEALAVMSPDSDASDVDDLVAGMKTPLIKRSVQLQDTGERAIDPSTLETQPMELDFTTPPPNRVKAEVASAVRQANAETVASRKTGKQAPKAKAGKAKAKSKVASNSNQQQQEPEPTAQQEPEPAAQQEPEPTAQEPEPTAQEPEPTAQEPEPRAQEPAPAAQQQPPAAQQQAPAAQQGANPPLQSHAGWSQMVIDVDVMEMFSGSCMLTKSMRDAGYRVLWTELTALDWVWMSSSITKRFDAAYGVLGDTTRDCVRDANIIASRTMLLLMVAVAMGIDFIVKYLPKLRRKITKTTRAAIKESGTTMVGPNVLHSAAEIDSMDASFEEAEELGALASTPQSFHHFTPSTPLCIATDLYDFANMGPIEEYLKAEVVLAFLRAAYGDHRPEMDCGSTIEVQVKAFAAAAKRKAIAKVQDDIAEDLQKLEQNLDAMELESRMAAEKNGSGCSLDLEETLIETEEDLQQAAPPTQEHTSTATQPKPEPKPAQPTQAQLLAQQLVQLAERIQSGSGPEEAVRKALLRPSTIDFEELFQSMNVSPDAGLMPPPPVPAKASRPTVPPLKASSEEASNYFSSPFPTPRDDPEEYQIPKPDEPMQQQPPQQIQSGEPQAPAAKPDEPMVSEQQQQPQQIQSGEPQAPAAKPDGPMVSTQQQQPQQIQSGEPQAPAKPDEPPVSAQQQQPQQIQSGMVSTQQQPQQIQSGVYVQAQQQQPQQIQPMVSTQQQVHPAVQQTQQPQQIQSHPQPQAPAEPVSTQQQVPQNQQLPQQVKLEPDEPMQQQQQGAPQIAPSGQAEPPKTEEEVQDLEQKYPKAKVDSLIEEKEPYPGPEPIMPAAAPAGVILYVWQPMDSTHSFNMLQEMRLFKCWVQGTEKELETEEMSWSYEREGDAPQFEADNSNTSDDRPTPEGEIKRRFNKESKDVKAMNKASTHILEIKGFRTQLQNNGVDKGLMDALLTSMAQHHEFISEHRATVEAAVATGVSGKDLEEKVLLLTQANSTYVTQSKHVKDRGETAFADYLLSSLGVGLKNGEDLRANNAADLQRAAEAMIDECRGHASDLHFIKIPAYSQEDNNLLRVDPEDLARYWESQEAGLGAKPPGAGMVPLGLYGDDARFTKGGGDKIIMISMNAVLHEPAGDEIKRYPIFTLREYLCINTRSLFPVCRVLAWSMNVAWH</sequence>
<protein>
    <submittedName>
        <fullName evidence="3">Uncharacterized protein</fullName>
    </submittedName>
</protein>
<feature type="compositionally biased region" description="Basic and acidic residues" evidence="2">
    <location>
        <begin position="948"/>
        <end position="968"/>
    </location>
</feature>
<dbReference type="EMBL" id="LSRX01000167">
    <property type="protein sequence ID" value="OLQ06101.1"/>
    <property type="molecule type" value="Genomic_DNA"/>
</dbReference>
<proteinExistence type="predicted"/>
<comment type="caution">
    <text evidence="3">The sequence shown here is derived from an EMBL/GenBank/DDBJ whole genome shotgun (WGS) entry which is preliminary data.</text>
</comment>
<feature type="region of interest" description="Disordered" evidence="2">
    <location>
        <begin position="1028"/>
        <end position="1060"/>
    </location>
</feature>
<feature type="compositionally biased region" description="Low complexity" evidence="2">
    <location>
        <begin position="265"/>
        <end position="334"/>
    </location>
</feature>
<keyword evidence="4" id="KW-1185">Reference proteome</keyword>
<organism evidence="3 4">
    <name type="scientific">Symbiodinium microadriaticum</name>
    <name type="common">Dinoflagellate</name>
    <name type="synonym">Zooxanthella microadriatica</name>
    <dbReference type="NCBI Taxonomy" id="2951"/>
    <lineage>
        <taxon>Eukaryota</taxon>
        <taxon>Sar</taxon>
        <taxon>Alveolata</taxon>
        <taxon>Dinophyceae</taxon>
        <taxon>Suessiales</taxon>
        <taxon>Symbiodiniaceae</taxon>
        <taxon>Symbiodinium</taxon>
    </lineage>
</organism>
<feature type="compositionally biased region" description="Low complexity" evidence="2">
    <location>
        <begin position="904"/>
        <end position="921"/>
    </location>
</feature>
<feature type="region of interest" description="Disordered" evidence="2">
    <location>
        <begin position="231"/>
        <end position="342"/>
    </location>
</feature>
<dbReference type="Proteomes" id="UP000186817">
    <property type="component" value="Unassembled WGS sequence"/>
</dbReference>
<keyword evidence="1" id="KW-0175">Coiled coil</keyword>
<feature type="compositionally biased region" description="Polar residues" evidence="2">
    <location>
        <begin position="722"/>
        <end position="731"/>
    </location>
</feature>
<evidence type="ECO:0000313" key="3">
    <source>
        <dbReference type="EMBL" id="OLQ06101.1"/>
    </source>
</evidence>
<evidence type="ECO:0000313" key="4">
    <source>
        <dbReference type="Proteomes" id="UP000186817"/>
    </source>
</evidence>
<reference evidence="3 4" key="1">
    <citation type="submission" date="2016-02" db="EMBL/GenBank/DDBJ databases">
        <title>Genome analysis of coral dinoflagellate symbionts highlights evolutionary adaptations to a symbiotic lifestyle.</title>
        <authorList>
            <person name="Aranda M."/>
            <person name="Li Y."/>
            <person name="Liew Y.J."/>
            <person name="Baumgarten S."/>
            <person name="Simakov O."/>
            <person name="Wilson M."/>
            <person name="Piel J."/>
            <person name="Ashoor H."/>
            <person name="Bougouffa S."/>
            <person name="Bajic V.B."/>
            <person name="Ryu T."/>
            <person name="Ravasi T."/>
            <person name="Bayer T."/>
            <person name="Micklem G."/>
            <person name="Kim H."/>
            <person name="Bhak J."/>
            <person name="Lajeunesse T.C."/>
            <person name="Voolstra C.R."/>
        </authorList>
    </citation>
    <scope>NUCLEOTIDE SEQUENCE [LARGE SCALE GENOMIC DNA]</scope>
    <source>
        <strain evidence="3 4">CCMP2467</strain>
    </source>
</reference>